<evidence type="ECO:0000313" key="2">
    <source>
        <dbReference type="Proteomes" id="UP000761534"/>
    </source>
</evidence>
<sequence>MFRTRPYNRSPAPKVNDHSLWPLFHTYVNMISESLAGGRDIRSRRDVEICVKEGMGSARSIMAWIKNSNRGRISSYGEKESIRNFEKCLREALTEVLEDNLENFNSKRYATGSSSQYQSFPAAWKWVY</sequence>
<comment type="caution">
    <text evidence="1">The sequence shown here is derived from an EMBL/GenBank/DDBJ whole genome shotgun (WGS) entry which is preliminary data.</text>
</comment>
<protein>
    <submittedName>
        <fullName evidence="1">Uncharacterized protein</fullName>
    </submittedName>
</protein>
<dbReference type="VEuPathDB" id="FungiDB:TRICI_004841"/>
<dbReference type="Proteomes" id="UP000761534">
    <property type="component" value="Unassembled WGS sequence"/>
</dbReference>
<gene>
    <name evidence="1" type="ORF">TRICI_004841</name>
</gene>
<name>A0A642UYP4_9ASCO</name>
<organism evidence="1 2">
    <name type="scientific">Trichomonascus ciferrii</name>
    <dbReference type="NCBI Taxonomy" id="44093"/>
    <lineage>
        <taxon>Eukaryota</taxon>
        <taxon>Fungi</taxon>
        <taxon>Dikarya</taxon>
        <taxon>Ascomycota</taxon>
        <taxon>Saccharomycotina</taxon>
        <taxon>Dipodascomycetes</taxon>
        <taxon>Dipodascales</taxon>
        <taxon>Trichomonascaceae</taxon>
        <taxon>Trichomonascus</taxon>
        <taxon>Trichomonascus ciferrii complex</taxon>
    </lineage>
</organism>
<proteinExistence type="predicted"/>
<accession>A0A642UYP4</accession>
<reference evidence="1" key="1">
    <citation type="journal article" date="2019" name="G3 (Bethesda)">
        <title>Genome Assemblies of Two Rare Opportunistic Yeast Pathogens: Diutina rugosa (syn. Candida rugosa) and Trichomonascus ciferrii (syn. Candida ciferrii).</title>
        <authorList>
            <person name="Mixao V."/>
            <person name="Saus E."/>
            <person name="Hansen A.P."/>
            <person name="Lass-Florl C."/>
            <person name="Gabaldon T."/>
        </authorList>
    </citation>
    <scope>NUCLEOTIDE SEQUENCE</scope>
    <source>
        <strain evidence="1">CBS 4856</strain>
    </source>
</reference>
<dbReference type="EMBL" id="SWFS01000371">
    <property type="protein sequence ID" value="KAA8908090.1"/>
    <property type="molecule type" value="Genomic_DNA"/>
</dbReference>
<evidence type="ECO:0000313" key="1">
    <source>
        <dbReference type="EMBL" id="KAA8908090.1"/>
    </source>
</evidence>
<dbReference type="AlphaFoldDB" id="A0A642UYP4"/>
<keyword evidence="2" id="KW-1185">Reference proteome</keyword>